<organism evidence="3 4">
    <name type="scientific">Ruania alba</name>
    <dbReference type="NCBI Taxonomy" id="648782"/>
    <lineage>
        <taxon>Bacteria</taxon>
        <taxon>Bacillati</taxon>
        <taxon>Actinomycetota</taxon>
        <taxon>Actinomycetes</taxon>
        <taxon>Micrococcales</taxon>
        <taxon>Ruaniaceae</taxon>
        <taxon>Ruania</taxon>
    </lineage>
</organism>
<dbReference type="EMBL" id="FNTX01000002">
    <property type="protein sequence ID" value="SEE82281.1"/>
    <property type="molecule type" value="Genomic_DNA"/>
</dbReference>
<dbReference type="AlphaFoldDB" id="A0A1H5M108"/>
<dbReference type="Proteomes" id="UP000199220">
    <property type="component" value="Unassembled WGS sequence"/>
</dbReference>
<dbReference type="PANTHER" id="PTHR35176:SF11">
    <property type="entry name" value="PYRIDOXAMINE 5'-PHOSPHATE OXIDASE FAMILY PROTEIN"/>
    <property type="match status" value="1"/>
</dbReference>
<dbReference type="InterPro" id="IPR019965">
    <property type="entry name" value="PPOX_F420-dep_Rv2061_put"/>
</dbReference>
<dbReference type="InterPro" id="IPR011576">
    <property type="entry name" value="Pyridox_Oxase_N"/>
</dbReference>
<dbReference type="Pfam" id="PF01243">
    <property type="entry name" value="PNPOx_N"/>
    <property type="match status" value="1"/>
</dbReference>
<protein>
    <recommendedName>
        <fullName evidence="2">Pyridoxamine 5'-phosphate oxidase N-terminal domain-containing protein</fullName>
    </recommendedName>
</protein>
<keyword evidence="4" id="KW-1185">Reference proteome</keyword>
<dbReference type="InterPro" id="IPR012349">
    <property type="entry name" value="Split_barrel_FMN-bd"/>
</dbReference>
<dbReference type="STRING" id="648782.SAMN04488554_3060"/>
<evidence type="ECO:0000256" key="1">
    <source>
        <dbReference type="ARBA" id="ARBA00023002"/>
    </source>
</evidence>
<evidence type="ECO:0000259" key="2">
    <source>
        <dbReference type="Pfam" id="PF01243"/>
    </source>
</evidence>
<dbReference type="PANTHER" id="PTHR35176">
    <property type="entry name" value="HEME OXYGENASE HI_0854-RELATED"/>
    <property type="match status" value="1"/>
</dbReference>
<dbReference type="SUPFAM" id="SSF50475">
    <property type="entry name" value="FMN-binding split barrel"/>
    <property type="match status" value="1"/>
</dbReference>
<evidence type="ECO:0000313" key="4">
    <source>
        <dbReference type="Proteomes" id="UP000199220"/>
    </source>
</evidence>
<dbReference type="GO" id="GO:0005829">
    <property type="term" value="C:cytosol"/>
    <property type="evidence" value="ECO:0007669"/>
    <property type="project" value="TreeGrafter"/>
</dbReference>
<dbReference type="GO" id="GO:0016627">
    <property type="term" value="F:oxidoreductase activity, acting on the CH-CH group of donors"/>
    <property type="evidence" value="ECO:0007669"/>
    <property type="project" value="TreeGrafter"/>
</dbReference>
<dbReference type="RefSeq" id="WP_089773917.1">
    <property type="nucleotide sequence ID" value="NZ_FNTX01000002.1"/>
</dbReference>
<sequence length="136" mass="15690">MPRRDRHRDDEYFALTTFRRDGTPVSTPIWLAPAGGRLYGYTPGRSWKVRRIARDPRVEFAESTFRGVPTGAWRRGEARVLSGAELRVAKRAMTAKYGNRFRWFTIVTLLGRPRRRGGRAVGLELTVNPEERSRET</sequence>
<name>A0A1H5M108_9MICO</name>
<dbReference type="NCBIfam" id="TIGR03666">
    <property type="entry name" value="Rv2061_F420"/>
    <property type="match status" value="1"/>
</dbReference>
<accession>A0A1H5M108</accession>
<reference evidence="4" key="1">
    <citation type="submission" date="2016-10" db="EMBL/GenBank/DDBJ databases">
        <authorList>
            <person name="Varghese N."/>
            <person name="Submissions S."/>
        </authorList>
    </citation>
    <scope>NUCLEOTIDE SEQUENCE [LARGE SCALE GENOMIC DNA]</scope>
    <source>
        <strain evidence="4">DSM 21368</strain>
    </source>
</reference>
<dbReference type="InterPro" id="IPR052019">
    <property type="entry name" value="F420H2_bilvrd_red/Heme_oxyg"/>
</dbReference>
<dbReference type="OrthoDB" id="5738083at2"/>
<keyword evidence="1" id="KW-0560">Oxidoreductase</keyword>
<dbReference type="GO" id="GO:0070967">
    <property type="term" value="F:coenzyme F420 binding"/>
    <property type="evidence" value="ECO:0007669"/>
    <property type="project" value="TreeGrafter"/>
</dbReference>
<feature type="domain" description="Pyridoxamine 5'-phosphate oxidase N-terminal" evidence="2">
    <location>
        <begin position="9"/>
        <end position="111"/>
    </location>
</feature>
<proteinExistence type="predicted"/>
<dbReference type="Gene3D" id="2.30.110.10">
    <property type="entry name" value="Electron Transport, Fmn-binding Protein, Chain A"/>
    <property type="match status" value="1"/>
</dbReference>
<gene>
    <name evidence="3" type="ORF">SAMN04488554_3060</name>
</gene>
<evidence type="ECO:0000313" key="3">
    <source>
        <dbReference type="EMBL" id="SEE82281.1"/>
    </source>
</evidence>